<proteinExistence type="predicted"/>
<dbReference type="EMBL" id="KX980031">
    <property type="protein sequence ID" value="ARJ60478.1"/>
    <property type="molecule type" value="Genomic_DNA"/>
</dbReference>
<evidence type="ECO:0000256" key="3">
    <source>
        <dbReference type="ARBA" id="ARBA00022547"/>
    </source>
</evidence>
<name>A0A1W6C6U5_9FLOR</name>
<feature type="transmembrane region" description="Helical" evidence="8">
    <location>
        <begin position="27"/>
        <end position="44"/>
    </location>
</feature>
<evidence type="ECO:0000256" key="4">
    <source>
        <dbReference type="ARBA" id="ARBA00022781"/>
    </source>
</evidence>
<keyword evidence="3" id="KW-0138">CF(0)</keyword>
<keyword evidence="6 9" id="KW-0496">Mitochondrion</keyword>
<sequence length="181" mass="21579">MLINFSIIFLLSLILISKNIILLNEEILILLCFITFCWLGFTKLKDSLNMDFKNQKDAIKVKFLESFKSIVNSLSTSLKWQKLFTLLITNFSVLEKHFKRLSLKTVQKLPLLQEQEIQKVYLKKLLFTKRLEQQTSKLISLLLIKKIERVTFLKYFYSTRVKIPVFQCNYKIILREYIETI</sequence>
<keyword evidence="2" id="KW-0813">Transport</keyword>
<evidence type="ECO:0000313" key="9">
    <source>
        <dbReference type="EMBL" id="ARJ60478.1"/>
    </source>
</evidence>
<dbReference type="GO" id="GO:0015986">
    <property type="term" value="P:proton motive force-driven ATP synthesis"/>
    <property type="evidence" value="ECO:0007669"/>
    <property type="project" value="InterPro"/>
</dbReference>
<evidence type="ECO:0000256" key="6">
    <source>
        <dbReference type="ARBA" id="ARBA00023128"/>
    </source>
</evidence>
<reference evidence="9" key="2">
    <citation type="journal article" date="2017" name="J. Appl. Phycol.">
        <title>Phylogenetic relationship of Gracilaria changii with its congeners (Rhodophyta: Gracilariaceae) based on complete mitochondrial genome.</title>
        <authorList>
            <person name="Song S.-L."/>
            <person name="Yong H.-S."/>
            <person name="Lim P.-E."/>
            <person name="Phang S.-M."/>
        </authorList>
    </citation>
    <scope>NUCLEOTIDE SEQUENCE</scope>
    <source>
        <strain evidence="9">GC2</strain>
    </source>
</reference>
<accession>A0A1W6C6U5</accession>
<organism evidence="9">
    <name type="scientific">Gracilaria firma</name>
    <dbReference type="NCBI Taxonomy" id="2510791"/>
    <lineage>
        <taxon>Eukaryota</taxon>
        <taxon>Rhodophyta</taxon>
        <taxon>Florideophyceae</taxon>
        <taxon>Rhodymeniophycidae</taxon>
        <taxon>Gracilariales</taxon>
        <taxon>Gracilariaceae</taxon>
        <taxon>Gracilaria</taxon>
    </lineage>
</organism>
<keyword evidence="5" id="KW-0406">Ion transport</keyword>
<dbReference type="Pfam" id="PF05405">
    <property type="entry name" value="Mt_ATP-synt_B"/>
    <property type="match status" value="1"/>
</dbReference>
<evidence type="ECO:0000256" key="2">
    <source>
        <dbReference type="ARBA" id="ARBA00022448"/>
    </source>
</evidence>
<keyword evidence="7 8" id="KW-0472">Membrane</keyword>
<keyword evidence="8" id="KW-0812">Transmembrane</keyword>
<evidence type="ECO:0000256" key="5">
    <source>
        <dbReference type="ARBA" id="ARBA00023065"/>
    </source>
</evidence>
<evidence type="ECO:0000256" key="7">
    <source>
        <dbReference type="ARBA" id="ARBA00023136"/>
    </source>
</evidence>
<dbReference type="EMBL" id="KY009863">
    <property type="protein sequence ID" value="ART65147.1"/>
    <property type="molecule type" value="Genomic_DNA"/>
</dbReference>
<comment type="subcellular location">
    <subcellularLocation>
        <location evidence="1">Mitochondrion membrane</location>
    </subcellularLocation>
</comment>
<dbReference type="InterPro" id="IPR008688">
    <property type="entry name" value="ATP_synth_Bsub_B/MI25"/>
</dbReference>
<dbReference type="GO" id="GO:0015078">
    <property type="term" value="F:proton transmembrane transporter activity"/>
    <property type="evidence" value="ECO:0007669"/>
    <property type="project" value="InterPro"/>
</dbReference>
<gene>
    <name evidence="10" type="primary">ymf39</name>
</gene>
<protein>
    <submittedName>
        <fullName evidence="9">Ymf39</fullName>
    </submittedName>
</protein>
<evidence type="ECO:0000256" key="8">
    <source>
        <dbReference type="SAM" id="Phobius"/>
    </source>
</evidence>
<dbReference type="GO" id="GO:0031966">
    <property type="term" value="C:mitochondrial membrane"/>
    <property type="evidence" value="ECO:0007669"/>
    <property type="project" value="UniProtKB-SubCell"/>
</dbReference>
<dbReference type="AlphaFoldDB" id="A0A1W6C6U5"/>
<keyword evidence="4" id="KW-0375">Hydrogen ion transport</keyword>
<evidence type="ECO:0000256" key="1">
    <source>
        <dbReference type="ARBA" id="ARBA00004325"/>
    </source>
</evidence>
<dbReference type="GO" id="GO:0045259">
    <property type="term" value="C:proton-transporting ATP synthase complex"/>
    <property type="evidence" value="ECO:0007669"/>
    <property type="project" value="UniProtKB-KW"/>
</dbReference>
<evidence type="ECO:0000313" key="10">
    <source>
        <dbReference type="EMBL" id="ART65147.1"/>
    </source>
</evidence>
<reference evidence="10" key="1">
    <citation type="submission" date="2016-10" db="EMBL/GenBank/DDBJ databases">
        <title>Early insights into the genome sequencing of Gracilaria changii (Rhodophyta, Gracilariales).</title>
        <authorList>
            <person name="Ho C.-L."/>
        </authorList>
    </citation>
    <scope>NUCLEOTIDE SEQUENCE</scope>
</reference>
<geneLocation type="mitochondrion" evidence="9"/>
<keyword evidence="8" id="KW-1133">Transmembrane helix</keyword>